<keyword evidence="7" id="KW-1185">Reference proteome</keyword>
<keyword evidence="2" id="KW-0227">DNA damage</keyword>
<dbReference type="EMBL" id="KE346365">
    <property type="protein sequence ID" value="KJE93263.1"/>
    <property type="molecule type" value="Genomic_DNA"/>
</dbReference>
<dbReference type="AlphaFoldDB" id="A0A0D2WQL5"/>
<evidence type="ECO:0000259" key="5">
    <source>
        <dbReference type="SMART" id="SM01340"/>
    </source>
</evidence>
<feature type="region of interest" description="Disordered" evidence="3">
    <location>
        <begin position="73"/>
        <end position="155"/>
    </location>
</feature>
<feature type="region of interest" description="Disordered" evidence="3">
    <location>
        <begin position="1120"/>
        <end position="1154"/>
    </location>
</feature>
<dbReference type="Pfam" id="PF08676">
    <property type="entry name" value="MutL_C"/>
    <property type="match status" value="1"/>
</dbReference>
<feature type="compositionally biased region" description="Basic and acidic residues" evidence="3">
    <location>
        <begin position="1128"/>
        <end position="1154"/>
    </location>
</feature>
<dbReference type="InterPro" id="IPR036890">
    <property type="entry name" value="HATPase_C_sf"/>
</dbReference>
<dbReference type="Proteomes" id="UP000008743">
    <property type="component" value="Unassembled WGS sequence"/>
</dbReference>
<dbReference type="InterPro" id="IPR014762">
    <property type="entry name" value="DNA_mismatch_repair_CS"/>
</dbReference>
<evidence type="ECO:0000313" key="6">
    <source>
        <dbReference type="EMBL" id="KJE93263.1"/>
    </source>
</evidence>
<feature type="compositionally biased region" description="Low complexity" evidence="3">
    <location>
        <begin position="544"/>
        <end position="561"/>
    </location>
</feature>
<dbReference type="FunCoup" id="A0A0D2WQL5">
    <property type="interactions" value="344"/>
</dbReference>
<feature type="compositionally biased region" description="Low complexity" evidence="3">
    <location>
        <begin position="112"/>
        <end position="124"/>
    </location>
</feature>
<dbReference type="Gene3D" id="3.30.1370.100">
    <property type="entry name" value="MutL, C-terminal domain, regulatory subdomain"/>
    <property type="match status" value="1"/>
</dbReference>
<dbReference type="InterPro" id="IPR020568">
    <property type="entry name" value="Ribosomal_Su5_D2-typ_SF"/>
</dbReference>
<dbReference type="GO" id="GO:0005524">
    <property type="term" value="F:ATP binding"/>
    <property type="evidence" value="ECO:0007669"/>
    <property type="project" value="InterPro"/>
</dbReference>
<feature type="compositionally biased region" description="Polar residues" evidence="3">
    <location>
        <begin position="102"/>
        <end position="111"/>
    </location>
</feature>
<dbReference type="InterPro" id="IPR013507">
    <property type="entry name" value="DNA_mismatch_S5_2-like"/>
</dbReference>
<dbReference type="SUPFAM" id="SSF55874">
    <property type="entry name" value="ATPase domain of HSP90 chaperone/DNA topoisomerase II/histidine kinase"/>
    <property type="match status" value="1"/>
</dbReference>
<feature type="compositionally biased region" description="Low complexity" evidence="3">
    <location>
        <begin position="135"/>
        <end position="153"/>
    </location>
</feature>
<dbReference type="InterPro" id="IPR038973">
    <property type="entry name" value="MutL/Mlh/Pms-like"/>
</dbReference>
<dbReference type="SMART" id="SM01340">
    <property type="entry name" value="DNA_mis_repair"/>
    <property type="match status" value="1"/>
</dbReference>
<dbReference type="GO" id="GO:0006298">
    <property type="term" value="P:mismatch repair"/>
    <property type="evidence" value="ECO:0007669"/>
    <property type="project" value="InterPro"/>
</dbReference>
<dbReference type="PANTHER" id="PTHR10073:SF52">
    <property type="entry name" value="MISMATCH REPAIR ENDONUCLEASE PMS2"/>
    <property type="match status" value="1"/>
</dbReference>
<dbReference type="InParanoid" id="A0A0D2WQL5"/>
<feature type="compositionally biased region" description="Low complexity" evidence="3">
    <location>
        <begin position="10"/>
        <end position="22"/>
    </location>
</feature>
<accession>A0A0D2WQL5</accession>
<evidence type="ECO:0000259" key="4">
    <source>
        <dbReference type="SMART" id="SM00853"/>
    </source>
</evidence>
<dbReference type="FunFam" id="3.30.1370.100:FF:000001">
    <property type="entry name" value="Mismatch repair endonuclease pms1, putative"/>
    <property type="match status" value="1"/>
</dbReference>
<dbReference type="InterPro" id="IPR002099">
    <property type="entry name" value="MutL/Mlh/PMS"/>
</dbReference>
<protein>
    <submittedName>
        <fullName evidence="6">Uncharacterized protein</fullName>
    </submittedName>
</protein>
<dbReference type="InterPro" id="IPR042120">
    <property type="entry name" value="MutL_C_dimsub"/>
</dbReference>
<dbReference type="STRING" id="595528.A0A0D2WQL5"/>
<feature type="region of interest" description="Disordered" evidence="3">
    <location>
        <begin position="1"/>
        <end position="47"/>
    </location>
</feature>
<dbReference type="Pfam" id="PF01119">
    <property type="entry name" value="DNA_mis_repair"/>
    <property type="match status" value="1"/>
</dbReference>
<dbReference type="OrthoDB" id="10254304at2759"/>
<dbReference type="eggNOG" id="KOG1978">
    <property type="taxonomic scope" value="Eukaryota"/>
</dbReference>
<dbReference type="PANTHER" id="PTHR10073">
    <property type="entry name" value="DNA MISMATCH REPAIR PROTEIN MLH, PMS, MUTL"/>
    <property type="match status" value="1"/>
</dbReference>
<dbReference type="InterPro" id="IPR037198">
    <property type="entry name" value="MutL_C_sf"/>
</dbReference>
<dbReference type="GO" id="GO:0030983">
    <property type="term" value="F:mismatched DNA binding"/>
    <property type="evidence" value="ECO:0007669"/>
    <property type="project" value="InterPro"/>
</dbReference>
<dbReference type="InterPro" id="IPR042121">
    <property type="entry name" value="MutL_C_regsub"/>
</dbReference>
<dbReference type="FunFam" id="3.30.565.10:FF:000014">
    <property type="entry name" value="Mismatch repair endonuclease pms1, putative"/>
    <property type="match status" value="1"/>
</dbReference>
<feature type="compositionally biased region" description="Polar residues" evidence="3">
    <location>
        <begin position="523"/>
        <end position="537"/>
    </location>
</feature>
<comment type="similarity">
    <text evidence="1">Belongs to the DNA mismatch repair MutL/HexB family.</text>
</comment>
<dbReference type="Gene3D" id="3.30.565.10">
    <property type="entry name" value="Histidine kinase-like ATPase, C-terminal domain"/>
    <property type="match status" value="1"/>
</dbReference>
<feature type="domain" description="MutL C-terminal dimerisation" evidence="4">
    <location>
        <begin position="902"/>
        <end position="1046"/>
    </location>
</feature>
<dbReference type="Gene3D" id="3.30.1540.20">
    <property type="entry name" value="MutL, C-terminal domain, dimerisation subdomain"/>
    <property type="match status" value="1"/>
</dbReference>
<dbReference type="InterPro" id="IPR014721">
    <property type="entry name" value="Ribsml_uS5_D2-typ_fold_subgr"/>
</dbReference>
<evidence type="ECO:0000256" key="1">
    <source>
        <dbReference type="ARBA" id="ARBA00006082"/>
    </source>
</evidence>
<name>A0A0D2WQL5_CAPO3</name>
<feature type="region of interest" description="Disordered" evidence="3">
    <location>
        <begin position="523"/>
        <end position="565"/>
    </location>
</feature>
<evidence type="ECO:0000313" key="7">
    <source>
        <dbReference type="Proteomes" id="UP000008743"/>
    </source>
</evidence>
<dbReference type="PROSITE" id="PS00058">
    <property type="entry name" value="DNA_MISMATCH_REPAIR_1"/>
    <property type="match status" value="1"/>
</dbReference>
<dbReference type="Pfam" id="PF13589">
    <property type="entry name" value="HATPase_c_3"/>
    <property type="match status" value="1"/>
</dbReference>
<feature type="compositionally biased region" description="Acidic residues" evidence="3">
    <location>
        <begin position="707"/>
        <end position="725"/>
    </location>
</feature>
<reference evidence="7" key="1">
    <citation type="submission" date="2011-02" db="EMBL/GenBank/DDBJ databases">
        <title>The Genome Sequence of Capsaspora owczarzaki ATCC 30864.</title>
        <authorList>
            <person name="Russ C."/>
            <person name="Cuomo C."/>
            <person name="Burger G."/>
            <person name="Gray M.W."/>
            <person name="Holland P.W.H."/>
            <person name="King N."/>
            <person name="Lang F.B.F."/>
            <person name="Roger A.J."/>
            <person name="Ruiz-Trillo I."/>
            <person name="Young S.K."/>
            <person name="Zeng Q."/>
            <person name="Gargeya S."/>
            <person name="Alvarado L."/>
            <person name="Berlin A."/>
            <person name="Chapman S.B."/>
            <person name="Chen Z."/>
            <person name="Freedman E."/>
            <person name="Gellesch M."/>
            <person name="Goldberg J."/>
            <person name="Griggs A."/>
            <person name="Gujja S."/>
            <person name="Heilman E."/>
            <person name="Heiman D."/>
            <person name="Howarth C."/>
            <person name="Mehta T."/>
            <person name="Neiman D."/>
            <person name="Pearson M."/>
            <person name="Roberts A."/>
            <person name="Saif S."/>
            <person name="Shea T."/>
            <person name="Shenoy N."/>
            <person name="Sisk P."/>
            <person name="Stolte C."/>
            <person name="Sykes S."/>
            <person name="White J."/>
            <person name="Yandava C."/>
            <person name="Haas B."/>
            <person name="Nusbaum C."/>
            <person name="Birren B."/>
        </authorList>
    </citation>
    <scope>NUCLEOTIDE SEQUENCE</scope>
    <source>
        <strain evidence="7">ATCC 30864</strain>
    </source>
</reference>
<dbReference type="CDD" id="cd03484">
    <property type="entry name" value="MutL_Trans_hPMS_2_like"/>
    <property type="match status" value="1"/>
</dbReference>
<sequence length="1154" mass="122956">MLTGNPVARAAAPTSPTQAQQSLLHSTSMHESGGQGEPADDGAATLASAGFPAISTGESSAAPLPTAFLAQFAHSSQSQPRSSGQTASSSSQAFSQAGLLHSSDTTAAASQAPSNPSLSMASSSDNVPDDFPLASSPVSSNSKSSHQSSGSGSIKPIDARSVHRICSGQVILSLATAVKELVENSIDAGATAIEIRLREHGAELIEVIDNGSGIEPHNFQALTLKYHTSKLADFSDLTRLETFGFRGEALSSLCALAEVSVTTCSAAHAVGTRLEFDTEGLITTKSPCPREQGTTISVRNIFASLPVRYRELMKNLKREYGKLIAMLQAYCIVATGVRISCSNQIGKTPRSMVFASPGAETMKDNVTAIFGIKQTQQLMPFVQLSSSELTAALATTDAGSSQVIFPTFKITGLISKPMAGCGRSSTDRQCFYVNGRPCDMPKLSKVANEIYHSFIAGSFPALFLNLALPSAAIDVNVTPDKRTILLHDEKELVLAFKTCLSAMYEPTRSTFALHTLLRSTAEPTEAGSLNKSASNHSDGVAQKPHTTPAAPRATASAAKPTHQSSFARVDVAHPTISRSSSLAPPAVTKTPTLINHRTVSGLSMSQLSARLSTEPVLLGRRSTFSNSSASLVPPTRPLSSFSARHASIGQPAARPIEPSGPGLGVGSNPLLVGGLDPISLLRSHLTNVASNASAGVPVTKKPRLMQDEQEQQQEEEEPGDADLDDFADRPAATGASRLQMIENLTSHDSGEENDPESLRRRLRLVPDAKPAKPVELDQYLEKVPSENTSASSIKSVAHLEVAFQLASIAPRRLFVQQQQAKAEAALARAAPVRSTAAAAAAAAAVDGTVDSESAVDAKVSEEGAGDNSPRKFRTKISPQSEQAAVAELARSIFKTDFAKMKVLGQFNRGFIIAKLDKDLFLVDQHATDEKYNYEKLQESVRLQSQPLIRPMPLQLTAANEVVLMDNIDIFRMNGFDFVVDESAPATERVRLSAMPFSKKTTFGPSDVDELLYRLSDSPGVMCRPSRVASMLASRACRKSVMIGDPLSTSQMYRLLRHMGQIEQPWNCPHGRPTMRHLLDLSMISFGSTQQPGPAEPPSPGHALRISPIILDEEHGGLSEATAQPEPMACDHESEHDESHGIDGHACDHHDAMLD</sequence>
<dbReference type="CDD" id="cd16926">
    <property type="entry name" value="HATPase_MutL-MLH-PMS-like"/>
    <property type="match status" value="1"/>
</dbReference>
<dbReference type="PhylomeDB" id="A0A0D2WQL5"/>
<dbReference type="GO" id="GO:0032389">
    <property type="term" value="C:MutLalpha complex"/>
    <property type="evidence" value="ECO:0007669"/>
    <property type="project" value="TreeGrafter"/>
</dbReference>
<gene>
    <name evidence="6" type="ORF">CAOG_004075</name>
</gene>
<dbReference type="NCBIfam" id="TIGR00585">
    <property type="entry name" value="mutl"/>
    <property type="match status" value="1"/>
</dbReference>
<dbReference type="InterPro" id="IPR014790">
    <property type="entry name" value="MutL_C"/>
</dbReference>
<dbReference type="GO" id="GO:0016887">
    <property type="term" value="F:ATP hydrolysis activity"/>
    <property type="evidence" value="ECO:0007669"/>
    <property type="project" value="InterPro"/>
</dbReference>
<dbReference type="SUPFAM" id="SSF54211">
    <property type="entry name" value="Ribosomal protein S5 domain 2-like"/>
    <property type="match status" value="1"/>
</dbReference>
<proteinExistence type="inferred from homology"/>
<evidence type="ECO:0000256" key="2">
    <source>
        <dbReference type="ARBA" id="ARBA00022763"/>
    </source>
</evidence>
<feature type="compositionally biased region" description="Low complexity" evidence="3">
    <location>
        <begin position="78"/>
        <end position="97"/>
    </location>
</feature>
<evidence type="ECO:0000256" key="3">
    <source>
        <dbReference type="SAM" id="MobiDB-lite"/>
    </source>
</evidence>
<dbReference type="SUPFAM" id="SSF118116">
    <property type="entry name" value="DNA mismatch repair protein MutL"/>
    <property type="match status" value="1"/>
</dbReference>
<dbReference type="SMART" id="SM00853">
    <property type="entry name" value="MutL_C"/>
    <property type="match status" value="1"/>
</dbReference>
<dbReference type="Gene3D" id="3.30.230.10">
    <property type="match status" value="1"/>
</dbReference>
<dbReference type="GO" id="GO:0140664">
    <property type="term" value="F:ATP-dependent DNA damage sensor activity"/>
    <property type="evidence" value="ECO:0007669"/>
    <property type="project" value="InterPro"/>
</dbReference>
<feature type="region of interest" description="Disordered" evidence="3">
    <location>
        <begin position="692"/>
        <end position="728"/>
    </location>
</feature>
<feature type="domain" description="DNA mismatch repair protein S5" evidence="5">
    <location>
        <begin position="366"/>
        <end position="505"/>
    </location>
</feature>
<organism evidence="6 7">
    <name type="scientific">Capsaspora owczarzaki (strain ATCC 30864)</name>
    <dbReference type="NCBI Taxonomy" id="595528"/>
    <lineage>
        <taxon>Eukaryota</taxon>
        <taxon>Filasterea</taxon>
        <taxon>Capsaspora</taxon>
    </lineage>
</organism>